<dbReference type="Pfam" id="PF13646">
    <property type="entry name" value="HEAT_2"/>
    <property type="match status" value="1"/>
</dbReference>
<dbReference type="RefSeq" id="WP_133644244.1">
    <property type="nucleotide sequence ID" value="NZ_SNYI01000002.1"/>
</dbReference>
<dbReference type="Proteomes" id="UP000295468">
    <property type="component" value="Unassembled WGS sequence"/>
</dbReference>
<keyword evidence="1" id="KW-0812">Transmembrane</keyword>
<dbReference type="OrthoDB" id="1454284at2"/>
<dbReference type="InterPro" id="IPR011989">
    <property type="entry name" value="ARM-like"/>
</dbReference>
<reference evidence="2 3" key="1">
    <citation type="submission" date="2019-03" db="EMBL/GenBank/DDBJ databases">
        <title>Genomic Encyclopedia of Archaeal and Bacterial Type Strains, Phase II (KMG-II): from individual species to whole genera.</title>
        <authorList>
            <person name="Goeker M."/>
        </authorList>
    </citation>
    <scope>NUCLEOTIDE SEQUENCE [LARGE SCALE GENOMIC DNA]</scope>
    <source>
        <strain evidence="2 3">DSM 18435</strain>
    </source>
</reference>
<name>A0A4R6TSH9_9FLAO</name>
<evidence type="ECO:0000256" key="1">
    <source>
        <dbReference type="SAM" id="Phobius"/>
    </source>
</evidence>
<dbReference type="EMBL" id="SNYI01000002">
    <property type="protein sequence ID" value="TDQ31420.1"/>
    <property type="molecule type" value="Genomic_DNA"/>
</dbReference>
<organism evidence="2 3">
    <name type="scientific">Zeaxanthinibacter enoshimensis</name>
    <dbReference type="NCBI Taxonomy" id="392009"/>
    <lineage>
        <taxon>Bacteria</taxon>
        <taxon>Pseudomonadati</taxon>
        <taxon>Bacteroidota</taxon>
        <taxon>Flavobacteriia</taxon>
        <taxon>Flavobacteriales</taxon>
        <taxon>Flavobacteriaceae</taxon>
        <taxon>Zeaxanthinibacter</taxon>
    </lineage>
</organism>
<dbReference type="AlphaFoldDB" id="A0A4R6TSH9"/>
<feature type="transmembrane region" description="Helical" evidence="1">
    <location>
        <begin position="20"/>
        <end position="40"/>
    </location>
</feature>
<sequence length="693" mass="79011">MQAAIVPRYILNASPFYLEMTGYLTVGFALIAILLLFIVFQNRRSHSRKTKDTAARKKTLAPMVSTFLFYENEGSKEDNVEYVEMKIGIREMLKDKGNRVVLAEILMDLQKDISGDAQERLLALYTDLELHFDAFNKLSSWRWEIISQGILELSRMKVDKAYTFIRPFVNDRRSVIRKQAQIATVSLRKEGINYFLDTAKYAISEWQQLKLLDIIREKEDFTPPKFRLWLTSRNTDVVLFALRLVRFYKQTDANNALLRLLRHKNDQIKLEALECIKEFCVLESLEVLKEIYPDNKAEIKRTILDTIGFLGSEDEIPFLEKVIFEEKDFMVRSKAISSLNEIRPDSVLPEDHLKKPANEDLTVETETPEEIDDQVLVEIEEPGIELDTVEDSITEDHLEEEAVAEEPVLEMPVEIPIEAEEDLEIFDICLRESLDELILEARESEGLMNPRGILSLDFLPFISEEESSEQQNPDLSADEFEAIMHMETVYEILESQQADTSAEELEDIPLDTLLEPHGIALEDNRDHEAADVAEAPGKGVEEPGMVIDFSPEPAFHQSIFSELFLRCDMDSKLMLLDEMLAVGDEKELEYLDFLIAEEKGPLREKAIAVRKKLADLLESFPILAQDPEAIGENEVDESSFGDEKYEDAISAGGFLELNFEPGASAPGCNENAKEESADTVAGSIFNCLMKMMK</sequence>
<dbReference type="SUPFAM" id="SSF48371">
    <property type="entry name" value="ARM repeat"/>
    <property type="match status" value="1"/>
</dbReference>
<keyword evidence="3" id="KW-1185">Reference proteome</keyword>
<keyword evidence="1" id="KW-1133">Transmembrane helix</keyword>
<dbReference type="Gene3D" id="1.25.10.10">
    <property type="entry name" value="Leucine-rich Repeat Variant"/>
    <property type="match status" value="1"/>
</dbReference>
<gene>
    <name evidence="2" type="ORF">CLV82_2128</name>
</gene>
<keyword evidence="1" id="KW-0472">Membrane</keyword>
<evidence type="ECO:0000313" key="3">
    <source>
        <dbReference type="Proteomes" id="UP000295468"/>
    </source>
</evidence>
<evidence type="ECO:0000313" key="2">
    <source>
        <dbReference type="EMBL" id="TDQ31420.1"/>
    </source>
</evidence>
<proteinExistence type="predicted"/>
<accession>A0A4R6TSH9</accession>
<dbReference type="InterPro" id="IPR016024">
    <property type="entry name" value="ARM-type_fold"/>
</dbReference>
<protein>
    <submittedName>
        <fullName evidence="2">HEAT repeat protein</fullName>
    </submittedName>
</protein>
<comment type="caution">
    <text evidence="2">The sequence shown here is derived from an EMBL/GenBank/DDBJ whole genome shotgun (WGS) entry which is preliminary data.</text>
</comment>